<dbReference type="EMBL" id="CP012172">
    <property type="protein sequence ID" value="AKV74781.1"/>
    <property type="molecule type" value="Genomic_DNA"/>
</dbReference>
<sequence length="62" mass="6988">MQAVKEGLKACGSRVQGGTLVHPHGNFKYLRPFVEHFGIFLTLEALCRDEGEDRDLLVHDHV</sequence>
<dbReference type="EMBL" id="CP012175">
    <property type="protein sequence ID" value="AKV81514.1"/>
    <property type="molecule type" value="Genomic_DNA"/>
</dbReference>
<gene>
    <name evidence="1" type="ORF">MsedA_1853</name>
    <name evidence="2" type="ORF">MsedB_1855</name>
    <name evidence="3" type="ORF">MsedC_1853</name>
    <name evidence="4" type="ORF">MsedD_1854</name>
</gene>
<protein>
    <submittedName>
        <fullName evidence="2">Uncharacterized protein</fullName>
    </submittedName>
</protein>
<organism evidence="2 7">
    <name type="scientific">Metallosphaera sedula</name>
    <dbReference type="NCBI Taxonomy" id="43687"/>
    <lineage>
        <taxon>Archaea</taxon>
        <taxon>Thermoproteota</taxon>
        <taxon>Thermoprotei</taxon>
        <taxon>Sulfolobales</taxon>
        <taxon>Sulfolobaceae</taxon>
        <taxon>Metallosphaera</taxon>
    </lineage>
</organism>
<evidence type="ECO:0000313" key="8">
    <source>
        <dbReference type="Proteomes" id="UP000068832"/>
    </source>
</evidence>
<evidence type="ECO:0000313" key="3">
    <source>
        <dbReference type="EMBL" id="AKV79269.1"/>
    </source>
</evidence>
<dbReference type="Proteomes" id="UP000062475">
    <property type="component" value="Chromosome"/>
</dbReference>
<accession>A0A0K1SQC4</accession>
<dbReference type="Proteomes" id="UP000068832">
    <property type="component" value="Chromosome"/>
</dbReference>
<evidence type="ECO:0000313" key="2">
    <source>
        <dbReference type="EMBL" id="AKV77017.1"/>
    </source>
</evidence>
<dbReference type="EMBL" id="CP012173">
    <property type="protein sequence ID" value="AKV77017.1"/>
    <property type="molecule type" value="Genomic_DNA"/>
</dbReference>
<evidence type="ECO:0000313" key="1">
    <source>
        <dbReference type="EMBL" id="AKV74781.1"/>
    </source>
</evidence>
<name>A0A0K1SQC4_9CREN</name>
<dbReference type="Proteomes" id="UP000061362">
    <property type="component" value="Chromosome"/>
</dbReference>
<reference evidence="5 6" key="1">
    <citation type="journal article" date="2015" name="Genome Announc.">
        <title>Complete Genome Sequences of Evolved Arsenate-Resistant Metallosphaera sedula Strains.</title>
        <authorList>
            <person name="Ai C."/>
            <person name="McCarthy S."/>
            <person name="Schackwitz W."/>
            <person name="Martin J."/>
            <person name="Lipzen A."/>
            <person name="Blum P."/>
        </authorList>
    </citation>
    <scope>NUCLEOTIDE SEQUENCE [LARGE SCALE GENOMIC DNA]</scope>
    <source>
        <strain evidence="3 6">ARS120-1</strain>
        <strain evidence="4 5">ARS120-2</strain>
        <strain evidence="1 8">ARS50-1</strain>
        <strain evidence="2 7">ARS50-2</strain>
    </source>
</reference>
<dbReference type="Proteomes" id="UP000062398">
    <property type="component" value="Chromosome"/>
</dbReference>
<evidence type="ECO:0000313" key="5">
    <source>
        <dbReference type="Proteomes" id="UP000061362"/>
    </source>
</evidence>
<evidence type="ECO:0000313" key="7">
    <source>
        <dbReference type="Proteomes" id="UP000062475"/>
    </source>
</evidence>
<dbReference type="EMBL" id="CP012174">
    <property type="protein sequence ID" value="AKV79269.1"/>
    <property type="molecule type" value="Genomic_DNA"/>
</dbReference>
<evidence type="ECO:0000313" key="6">
    <source>
        <dbReference type="Proteomes" id="UP000062398"/>
    </source>
</evidence>
<proteinExistence type="predicted"/>
<dbReference type="PATRIC" id="fig|43687.5.peg.1951"/>
<dbReference type="AlphaFoldDB" id="A0A0K1SQC4"/>
<evidence type="ECO:0000313" key="4">
    <source>
        <dbReference type="EMBL" id="AKV81514.1"/>
    </source>
</evidence>